<reference evidence="2 3" key="1">
    <citation type="submission" date="2016-07" db="EMBL/GenBank/DDBJ databases">
        <title>Whole-genome of two Shewanella species isolated from a digestive organ of sea cucumber Apostichopus japonicus Selenka 1867.</title>
        <authorList>
            <person name="Hong H.-H."/>
            <person name="Choi H."/>
            <person name="Cheon S."/>
            <person name="Oh J.-S."/>
            <person name="Lee H.-G."/>
            <person name="Park C."/>
        </authorList>
    </citation>
    <scope>NUCLEOTIDE SEQUENCE [LARGE SCALE GENOMIC DNA]</scope>
    <source>
        <strain evidence="2 3">CSB03KR</strain>
    </source>
</reference>
<dbReference type="Proteomes" id="UP000095230">
    <property type="component" value="Unassembled WGS sequence"/>
</dbReference>
<comment type="caution">
    <text evidence="2">The sequence shown here is derived from an EMBL/GenBank/DDBJ whole genome shotgun (WGS) entry which is preliminary data.</text>
</comment>
<dbReference type="OrthoDB" id="9939459at2"/>
<feature type="region of interest" description="Disordered" evidence="1">
    <location>
        <begin position="182"/>
        <end position="201"/>
    </location>
</feature>
<feature type="compositionally biased region" description="Low complexity" evidence="1">
    <location>
        <begin position="189"/>
        <end position="201"/>
    </location>
</feature>
<sequence length="201" mass="21948">MTTKKSVKTPKSTEIQTEMTELDTVLGTESITETTELNTELGTESITETVTKNTELTAFITDSQAKPQGEDSSTPAEEIEKITAAAARVMVANGLTGLLAGSSQLLKLDMNLTPLEVDSFAKDMAPLIVKYGNRIEDMPPWLKALLKHKVELIAVKGVVMLGVSLHFKYKLEREKLELQKQQMEEAKRAAAANETPAQEAA</sequence>
<proteinExistence type="predicted"/>
<dbReference type="STRING" id="23.BEL05_04925"/>
<accession>A0A1E5IP50</accession>
<evidence type="ECO:0000313" key="2">
    <source>
        <dbReference type="EMBL" id="OEG72322.1"/>
    </source>
</evidence>
<dbReference type="EMBL" id="MCBT01000048">
    <property type="protein sequence ID" value="OEG72322.1"/>
    <property type="molecule type" value="Genomic_DNA"/>
</dbReference>
<organism evidence="2 3">
    <name type="scientific">Shewanella colwelliana</name>
    <name type="common">Alteromonas colwelliana</name>
    <dbReference type="NCBI Taxonomy" id="23"/>
    <lineage>
        <taxon>Bacteria</taxon>
        <taxon>Pseudomonadati</taxon>
        <taxon>Pseudomonadota</taxon>
        <taxon>Gammaproteobacteria</taxon>
        <taxon>Alteromonadales</taxon>
        <taxon>Shewanellaceae</taxon>
        <taxon>Shewanella</taxon>
    </lineage>
</organism>
<name>A0A1E5IP50_SHECO</name>
<dbReference type="AlphaFoldDB" id="A0A1E5IP50"/>
<evidence type="ECO:0000256" key="1">
    <source>
        <dbReference type="SAM" id="MobiDB-lite"/>
    </source>
</evidence>
<dbReference type="RefSeq" id="WP_069672134.1">
    <property type="nucleotide sequence ID" value="NZ_MCBT01000048.1"/>
</dbReference>
<gene>
    <name evidence="2" type="ORF">BEL05_04925</name>
</gene>
<protein>
    <submittedName>
        <fullName evidence="2">Uncharacterized protein</fullName>
    </submittedName>
</protein>
<evidence type="ECO:0000313" key="3">
    <source>
        <dbReference type="Proteomes" id="UP000095230"/>
    </source>
</evidence>